<dbReference type="KEGG" id="bsed:DN745_18635"/>
<dbReference type="Gene3D" id="3.40.630.40">
    <property type="entry name" value="Zn-dependent exopeptidases"/>
    <property type="match status" value="1"/>
</dbReference>
<dbReference type="Pfam" id="PF25275">
    <property type="entry name" value="Golvesin_C"/>
    <property type="match status" value="1"/>
</dbReference>
<evidence type="ECO:0000313" key="2">
    <source>
        <dbReference type="Proteomes" id="UP000249799"/>
    </source>
</evidence>
<dbReference type="SUPFAM" id="SSF49265">
    <property type="entry name" value="Fibronectin type III"/>
    <property type="match status" value="1"/>
</dbReference>
<dbReference type="PROSITE" id="PS50853">
    <property type="entry name" value="FN3"/>
    <property type="match status" value="1"/>
</dbReference>
<organism evidence="1 2">
    <name type="scientific">Bradymonas sediminis</name>
    <dbReference type="NCBI Taxonomy" id="1548548"/>
    <lineage>
        <taxon>Bacteria</taxon>
        <taxon>Deltaproteobacteria</taxon>
        <taxon>Bradymonadales</taxon>
        <taxon>Bradymonadaceae</taxon>
        <taxon>Bradymonas</taxon>
    </lineage>
</organism>
<dbReference type="InterPro" id="IPR013783">
    <property type="entry name" value="Ig-like_fold"/>
</dbReference>
<dbReference type="InterPro" id="IPR003961">
    <property type="entry name" value="FN3_dom"/>
</dbReference>
<dbReference type="RefSeq" id="WP_111337330.1">
    <property type="nucleotide sequence ID" value="NZ_CP030032.1"/>
</dbReference>
<dbReference type="Proteomes" id="UP000249799">
    <property type="component" value="Chromosome"/>
</dbReference>
<dbReference type="InterPro" id="IPR033803">
    <property type="entry name" value="CBD-like_Golvesin-Xly"/>
</dbReference>
<dbReference type="SUPFAM" id="SSF53187">
    <property type="entry name" value="Zn-dependent exopeptidases"/>
    <property type="match status" value="1"/>
</dbReference>
<keyword evidence="2" id="KW-1185">Reference proteome</keyword>
<dbReference type="OrthoDB" id="719733at2"/>
<name>A0A2Z4FQK6_9DELT</name>
<proteinExistence type="predicted"/>
<gene>
    <name evidence="1" type="ORF">DN745_18635</name>
</gene>
<protein>
    <submittedName>
        <fullName evidence="1">Uncharacterized protein</fullName>
    </submittedName>
</protein>
<dbReference type="AlphaFoldDB" id="A0A2Z4FQK6"/>
<dbReference type="InterPro" id="IPR036116">
    <property type="entry name" value="FN3_sf"/>
</dbReference>
<dbReference type="EMBL" id="CP030032">
    <property type="protein sequence ID" value="AWV91233.1"/>
    <property type="molecule type" value="Genomic_DNA"/>
</dbReference>
<reference evidence="1 2" key="1">
    <citation type="submission" date="2018-06" db="EMBL/GenBank/DDBJ databases">
        <title>Lujinxingia sediminis gen. nov. sp. nov., a new facultative anaerobic member of the class Deltaproteobacteria, and proposal of Lujinxingaceae fam. nov.</title>
        <authorList>
            <person name="Guo L.-Y."/>
            <person name="Li C.-M."/>
            <person name="Wang S."/>
            <person name="Du Z.-J."/>
        </authorList>
    </citation>
    <scope>NUCLEOTIDE SEQUENCE [LARGE SCALE GENOMIC DNA]</scope>
    <source>
        <strain evidence="1 2">FA350</strain>
    </source>
</reference>
<accession>A0A2Z4FQK6</accession>
<evidence type="ECO:0000313" key="1">
    <source>
        <dbReference type="EMBL" id="AWV91233.1"/>
    </source>
</evidence>
<dbReference type="CDD" id="cd00063">
    <property type="entry name" value="FN3"/>
    <property type="match status" value="1"/>
</dbReference>
<dbReference type="Gene3D" id="2.60.40.10">
    <property type="entry name" value="Immunoglobulins"/>
    <property type="match status" value="1"/>
</dbReference>
<sequence>MKTLVNALNYRRRRSQARPRLATSLLVFGALLSPLSAQADPDFDPAQPEQARVLLGDSIGAFDHVGEELPADIIRHATDIHRARKLAQRRYYTATPGEGALSGLRLGMSAGHGIQWSSNVNRWAFQRGINEYSWGGLREDIQTNQIMIDFLLDMLERAGAETVTVRERNYGQIAKVIDNDAGSGYAETGSWQSGGGDGFGGTYRFATLDGGDASNAASATWTFEVSEDGEYPVYAYFLSSSNRTDAATYTVSHVGGQTSRTLSQADLRVESWPTADYPNNPPGSNATRAANDLWHYIGTFPFKKGVSYSVKLKNSGSSTDKVVIADALRVGAGEGFVKGGNGQPSGRPRWEEASTPYLEWLGVPDWMKVGDVSGRPLYAVYQGVDAYLALHTNAGGGSGTSTFSWYSGSWTRISNWPSGWANNNLPPGTVEWGDSIHAEIVRQIKTRWKSDWIDRGRISSNFGELRPFRQGWKNDRDAGRSNPLTIPAALVELVFHDSDSDGRYVREMEFRHDVARGMMAGIIYHFKGGNAQLPPLAPKSVRARVNGDTLEVNWKPKADTIYTNSDAASYRVYTSKDGLLFDPTPLEASGTSVSLPLDGCEPLYVRVTAVNAAGESLDSPVVGGAQAFESGARVLYVDGVERELKDVYSPNNPRTYARIYGPSIREARAGAGFDMTTKDAAGDAITGADYDVVVWALGETSTRNDTFSLADQQVLSEVLARGGRVLVSGAEIGWDLVEKGNAADKAFFKDALGASFVSDDADTTTVNASALGLGSMEFGDCSADAACIRWPDVLAAEAGGTVLLSYAAGEAGVESANGNSILVGFPLETIANADKRQEVISALVDRLLKDSGNSAGQCPASDPGEPEDPEDAGNGGDSGTPDAGESADGGTTPDTSDSNADAGMLPDGGSAGDTDLQKPRSATVNSGCGCASTGTGLPAEGLILGVIAGLIGLVRRRPLKSHRDN</sequence>